<evidence type="ECO:0000256" key="8">
    <source>
        <dbReference type="ARBA" id="ARBA00023136"/>
    </source>
</evidence>
<evidence type="ECO:0000256" key="1">
    <source>
        <dbReference type="ARBA" id="ARBA00002684"/>
    </source>
</evidence>
<evidence type="ECO:0000259" key="13">
    <source>
        <dbReference type="Pfam" id="PF00482"/>
    </source>
</evidence>
<name>A0A366H1E9_9BACT</name>
<feature type="region of interest" description="Disordered" evidence="11">
    <location>
        <begin position="1"/>
        <end position="25"/>
    </location>
</feature>
<evidence type="ECO:0000256" key="9">
    <source>
        <dbReference type="ARBA" id="ARBA00030750"/>
    </source>
</evidence>
<evidence type="ECO:0000256" key="6">
    <source>
        <dbReference type="ARBA" id="ARBA00022692"/>
    </source>
</evidence>
<feature type="domain" description="Type II secretion system protein GspF" evidence="13">
    <location>
        <begin position="107"/>
        <end position="229"/>
    </location>
</feature>
<feature type="transmembrane region" description="Helical" evidence="12">
    <location>
        <begin position="205"/>
        <end position="228"/>
    </location>
</feature>
<comment type="similarity">
    <text evidence="3 10">Belongs to the GSP F family.</text>
</comment>
<feature type="transmembrane region" description="Helical" evidence="12">
    <location>
        <begin position="259"/>
        <end position="278"/>
    </location>
</feature>
<dbReference type="PROSITE" id="PS00874">
    <property type="entry name" value="T2SP_F"/>
    <property type="match status" value="1"/>
</dbReference>
<comment type="subcellular location">
    <subcellularLocation>
        <location evidence="2 10">Cell membrane</location>
        <topology evidence="2 10">Multi-pass membrane protein</topology>
    </subcellularLocation>
</comment>
<dbReference type="InterPro" id="IPR003004">
    <property type="entry name" value="GspF/PilC"/>
</dbReference>
<dbReference type="EMBL" id="QNRR01000022">
    <property type="protein sequence ID" value="RBP35338.1"/>
    <property type="molecule type" value="Genomic_DNA"/>
</dbReference>
<dbReference type="GO" id="GO:0009306">
    <property type="term" value="P:protein secretion"/>
    <property type="evidence" value="ECO:0007669"/>
    <property type="project" value="InterPro"/>
</dbReference>
<keyword evidence="8 12" id="KW-0472">Membrane</keyword>
<comment type="function">
    <text evidence="1">Component of the type II secretion system inner membrane complex required for the energy-dependent secretion of extracellular factors such as proteases and toxins from the periplasm.</text>
</comment>
<evidence type="ECO:0000256" key="12">
    <source>
        <dbReference type="SAM" id="Phobius"/>
    </source>
</evidence>
<keyword evidence="15" id="KW-1185">Reference proteome</keyword>
<dbReference type="InterPro" id="IPR042094">
    <property type="entry name" value="T2SS_GspF_sf"/>
</dbReference>
<keyword evidence="6 10" id="KW-0812">Transmembrane</keyword>
<evidence type="ECO:0000256" key="3">
    <source>
        <dbReference type="ARBA" id="ARBA00005745"/>
    </source>
</evidence>
<evidence type="ECO:0000256" key="7">
    <source>
        <dbReference type="ARBA" id="ARBA00022989"/>
    </source>
</evidence>
<keyword evidence="5" id="KW-1003">Cell membrane</keyword>
<protein>
    <recommendedName>
        <fullName evidence="9">General secretion pathway protein F</fullName>
    </recommendedName>
</protein>
<dbReference type="AlphaFoldDB" id="A0A366H1E9"/>
<dbReference type="InterPro" id="IPR018076">
    <property type="entry name" value="T2SS_GspF_dom"/>
</dbReference>
<dbReference type="GO" id="GO:0005886">
    <property type="term" value="C:plasma membrane"/>
    <property type="evidence" value="ECO:0007669"/>
    <property type="project" value="UniProtKB-SubCell"/>
</dbReference>
<evidence type="ECO:0000313" key="15">
    <source>
        <dbReference type="Proteomes" id="UP000253426"/>
    </source>
</evidence>
<keyword evidence="7 12" id="KW-1133">Transmembrane helix</keyword>
<feature type="transmembrane region" description="Helical" evidence="12">
    <location>
        <begin position="412"/>
        <end position="433"/>
    </location>
</feature>
<evidence type="ECO:0000256" key="5">
    <source>
        <dbReference type="ARBA" id="ARBA00022475"/>
    </source>
</evidence>
<dbReference type="PRINTS" id="PR00812">
    <property type="entry name" value="BCTERIALGSPF"/>
</dbReference>
<evidence type="ECO:0000256" key="10">
    <source>
        <dbReference type="RuleBase" id="RU003923"/>
    </source>
</evidence>
<dbReference type="RefSeq" id="WP_113962334.1">
    <property type="nucleotide sequence ID" value="NZ_QNRR01000022.1"/>
</dbReference>
<dbReference type="Gene3D" id="1.20.81.30">
    <property type="entry name" value="Type II secretion system (T2SS), domain F"/>
    <property type="match status" value="2"/>
</dbReference>
<dbReference type="OrthoDB" id="9805682at2"/>
<evidence type="ECO:0000313" key="14">
    <source>
        <dbReference type="EMBL" id="RBP35338.1"/>
    </source>
</evidence>
<comment type="caution">
    <text evidence="14">The sequence shown here is derived from an EMBL/GenBank/DDBJ whole genome shotgun (WGS) entry which is preliminary data.</text>
</comment>
<accession>A0A366H1E9</accession>
<proteinExistence type="inferred from homology"/>
<sequence length="442" mass="48067">MPAFRYEAMSTSGQRSAGTLEAADRGEAVRKLARRGLQPFSLSAEGGKPVAASGAAKEKNSKGAGETSAKTKAAVSASKAPVSGKASAAKSVITGPLKLSRSQVIQFTEELCDLLTAGLQLEQALHAMENRSVPVLRQLATSVRERVRDGLPLSAALHQVSPSFDELYCNLVSAGEAGGALGSILNRQARHLNQLEQLRAKVTGALIYPAFIIISGIALSVTMVTFLLPKMAALVESTGKELPTMAQWLMAMSGFIKSWWWLLIAAVILVVISVHVLFQDKGRMAWWHRKMLDLPMYGPVLRTRFEVQFLETLGNLLKNGLPLHRALELVRKATVNLYLREQLEAVETAVHDGGSLSRALERAGVLRPLVIDMVRVGEQTGEMADALEKAAERFDRQLTKTIEHATALLQPVLMLVMAVLVGGMVWMMINIVFSTLQQIQSR</sequence>
<feature type="compositionally biased region" description="Low complexity" evidence="11">
    <location>
        <begin position="68"/>
        <end position="77"/>
    </location>
</feature>
<dbReference type="PANTHER" id="PTHR30012:SF0">
    <property type="entry name" value="TYPE II SECRETION SYSTEM PROTEIN F-RELATED"/>
    <property type="match status" value="1"/>
</dbReference>
<keyword evidence="4 10" id="KW-0813">Transport</keyword>
<dbReference type="PANTHER" id="PTHR30012">
    <property type="entry name" value="GENERAL SECRETION PATHWAY PROTEIN"/>
    <property type="match status" value="1"/>
</dbReference>
<feature type="domain" description="Type II secretion system protein GspF" evidence="13">
    <location>
        <begin position="309"/>
        <end position="428"/>
    </location>
</feature>
<evidence type="ECO:0000256" key="11">
    <source>
        <dbReference type="SAM" id="MobiDB-lite"/>
    </source>
</evidence>
<reference evidence="14 15" key="1">
    <citation type="submission" date="2018-06" db="EMBL/GenBank/DDBJ databases">
        <title>Genomic Encyclopedia of Type Strains, Phase IV (KMG-IV): sequencing the most valuable type-strain genomes for metagenomic binning, comparative biology and taxonomic classification.</title>
        <authorList>
            <person name="Goeker M."/>
        </authorList>
    </citation>
    <scope>NUCLEOTIDE SEQUENCE [LARGE SCALE GENOMIC DNA]</scope>
    <source>
        <strain evidence="14 15">DSM 25532</strain>
    </source>
</reference>
<dbReference type="Proteomes" id="UP000253426">
    <property type="component" value="Unassembled WGS sequence"/>
</dbReference>
<dbReference type="InterPro" id="IPR001992">
    <property type="entry name" value="T2SS_GspF/T4SS_PilC_CS"/>
</dbReference>
<organism evidence="14 15">
    <name type="scientific">Roseimicrobium gellanilyticum</name>
    <dbReference type="NCBI Taxonomy" id="748857"/>
    <lineage>
        <taxon>Bacteria</taxon>
        <taxon>Pseudomonadati</taxon>
        <taxon>Verrucomicrobiota</taxon>
        <taxon>Verrucomicrobiia</taxon>
        <taxon>Verrucomicrobiales</taxon>
        <taxon>Verrucomicrobiaceae</taxon>
        <taxon>Roseimicrobium</taxon>
    </lineage>
</organism>
<feature type="region of interest" description="Disordered" evidence="11">
    <location>
        <begin position="40"/>
        <end position="77"/>
    </location>
</feature>
<gene>
    <name evidence="14" type="ORF">DES53_1225</name>
</gene>
<evidence type="ECO:0000256" key="2">
    <source>
        <dbReference type="ARBA" id="ARBA00004651"/>
    </source>
</evidence>
<evidence type="ECO:0000256" key="4">
    <source>
        <dbReference type="ARBA" id="ARBA00022448"/>
    </source>
</evidence>
<dbReference type="Pfam" id="PF00482">
    <property type="entry name" value="T2SSF"/>
    <property type="match status" value="2"/>
</dbReference>